<proteinExistence type="predicted"/>
<dbReference type="InterPro" id="IPR029068">
    <property type="entry name" value="Glyas_Bleomycin-R_OHBP_Dase"/>
</dbReference>
<dbReference type="Gene3D" id="3.30.720.100">
    <property type="match status" value="1"/>
</dbReference>
<name>A0A974SLR6_9HYPH</name>
<dbReference type="Proteomes" id="UP000596427">
    <property type="component" value="Chromosome"/>
</dbReference>
<protein>
    <submittedName>
        <fullName evidence="2">VOC family protein</fullName>
    </submittedName>
</protein>
<dbReference type="Pfam" id="PF06983">
    <property type="entry name" value="3-dmu-9_3-mt"/>
    <property type="match status" value="1"/>
</dbReference>
<dbReference type="AlphaFoldDB" id="A0A974SLR6"/>
<dbReference type="SUPFAM" id="SSF54593">
    <property type="entry name" value="Glyoxalase/Bleomycin resistance protein/Dihydroxybiphenyl dioxygenase"/>
    <property type="match status" value="1"/>
</dbReference>
<organism evidence="2 3">
    <name type="scientific">Xanthobacter dioxanivorans</name>
    <dbReference type="NCBI Taxonomy" id="2528964"/>
    <lineage>
        <taxon>Bacteria</taxon>
        <taxon>Pseudomonadati</taxon>
        <taxon>Pseudomonadota</taxon>
        <taxon>Alphaproteobacteria</taxon>
        <taxon>Hyphomicrobiales</taxon>
        <taxon>Xanthobacteraceae</taxon>
        <taxon>Xanthobacter</taxon>
    </lineage>
</organism>
<dbReference type="EMBL" id="CP063362">
    <property type="protein sequence ID" value="QRG09892.1"/>
    <property type="molecule type" value="Genomic_DNA"/>
</dbReference>
<gene>
    <name evidence="2" type="ORF">EZH22_28215</name>
</gene>
<evidence type="ECO:0000313" key="2">
    <source>
        <dbReference type="EMBL" id="QRG09892.1"/>
    </source>
</evidence>
<evidence type="ECO:0000313" key="3">
    <source>
        <dbReference type="Proteomes" id="UP000596427"/>
    </source>
</evidence>
<accession>A0A974SLR6</accession>
<reference evidence="2 3" key="1">
    <citation type="submission" date="2020-10" db="EMBL/GenBank/DDBJ databases">
        <title>Degradation of 1,4-Dioxane by Xanthobacter sp. YN2, via a Novel Group-2 Soluble Di-Iron Monooxygenase.</title>
        <authorList>
            <person name="Ma F."/>
            <person name="Wang Y."/>
            <person name="Yang J."/>
            <person name="Guo H."/>
            <person name="Su D."/>
            <person name="Yu L."/>
        </authorList>
    </citation>
    <scope>NUCLEOTIDE SEQUENCE [LARGE SCALE GENOMIC DNA]</scope>
    <source>
        <strain evidence="2 3">YN2</strain>
    </source>
</reference>
<dbReference type="KEGG" id="xdi:EZH22_28215"/>
<feature type="domain" description="PhnB-like" evidence="1">
    <location>
        <begin position="3"/>
        <end position="39"/>
    </location>
</feature>
<sequence>MGLWLDQDAEGAARFYAATFPDSSIGAIHHAPADYPSSKAGGG</sequence>
<dbReference type="InterPro" id="IPR028973">
    <property type="entry name" value="PhnB-like"/>
</dbReference>
<keyword evidence="3" id="KW-1185">Reference proteome</keyword>
<evidence type="ECO:0000259" key="1">
    <source>
        <dbReference type="Pfam" id="PF06983"/>
    </source>
</evidence>